<dbReference type="Pfam" id="PF00201">
    <property type="entry name" value="UDPGT"/>
    <property type="match status" value="1"/>
</dbReference>
<reference evidence="5 6" key="1">
    <citation type="submission" date="2024-01" db="EMBL/GenBank/DDBJ databases">
        <title>A telomere-to-telomere, gap-free genome of sweet tea (Lithocarpus litseifolius).</title>
        <authorList>
            <person name="Zhou J."/>
        </authorList>
    </citation>
    <scope>NUCLEOTIDE SEQUENCE [LARGE SCALE GENOMIC DNA]</scope>
    <source>
        <strain evidence="5">Zhou-2022a</strain>
        <tissue evidence="5">Leaf</tissue>
    </source>
</reference>
<sequence>MSDGGKSCGLKAKNFCSIFKPGPSSYALVLQYKSHRSKVQATIRFLLIRLFTTHIKYQMIMLKQQQSQFVIVTFPAQGHINPAFQFAERLIRLGVHVTFFTAVGAHRRGMIKSPPPDGLSFATFSDGYDDGVVPMEGAKKQWDLLKRNGSKALTDLIVSTANKQCIVYTMLLPWVVDVARELRLPSALLWTQPAMVFDIYYYYYNGFVDVIGNHSDDRPSCSIQLPGLPSLATRDLPSFLLASNPYALVLPQFQAQFEALEKESNPIVLVNTFDALEPEALKALENLNLVSVGPLVPYAILDGRDPSNGSKNYIKWLNSKPESSVIYVSFGSLLVLKKQQMEEIARGLLDCGRPFLWVIRAKDSGEEEKLSCREELEQMGMIVPWCSQVDVLSHPSLGCFVTHCGWNSTLESLVLGVPMVAFPQWSDQGTNAKLIEDVWKIGVRVTMNKDGIVEGDEIKRCLELVVGDGERREAIRRNAKKWKVLAMEAAKEVGSSYNNLKAFVDEIGEVNVVVKRV</sequence>
<evidence type="ECO:0000256" key="2">
    <source>
        <dbReference type="ARBA" id="ARBA00022679"/>
    </source>
</evidence>
<organism evidence="5 6">
    <name type="scientific">Lithocarpus litseifolius</name>
    <dbReference type="NCBI Taxonomy" id="425828"/>
    <lineage>
        <taxon>Eukaryota</taxon>
        <taxon>Viridiplantae</taxon>
        <taxon>Streptophyta</taxon>
        <taxon>Embryophyta</taxon>
        <taxon>Tracheophyta</taxon>
        <taxon>Spermatophyta</taxon>
        <taxon>Magnoliopsida</taxon>
        <taxon>eudicotyledons</taxon>
        <taxon>Gunneridae</taxon>
        <taxon>Pentapetalae</taxon>
        <taxon>rosids</taxon>
        <taxon>fabids</taxon>
        <taxon>Fagales</taxon>
        <taxon>Fagaceae</taxon>
        <taxon>Lithocarpus</taxon>
    </lineage>
</organism>
<dbReference type="PANTHER" id="PTHR11926:SF870">
    <property type="entry name" value="UDP-GLYCOSYLTRANSFERASE 75B1"/>
    <property type="match status" value="1"/>
</dbReference>
<evidence type="ECO:0000313" key="6">
    <source>
        <dbReference type="Proteomes" id="UP001459277"/>
    </source>
</evidence>
<dbReference type="Proteomes" id="UP001459277">
    <property type="component" value="Unassembled WGS sequence"/>
</dbReference>
<comment type="caution">
    <text evidence="5">The sequence shown here is derived from an EMBL/GenBank/DDBJ whole genome shotgun (WGS) entry which is preliminary data.</text>
</comment>
<evidence type="ECO:0000313" key="5">
    <source>
        <dbReference type="EMBL" id="KAK9992337.1"/>
    </source>
</evidence>
<dbReference type="Gene3D" id="3.40.50.2000">
    <property type="entry name" value="Glycogen Phosphorylase B"/>
    <property type="match status" value="2"/>
</dbReference>
<gene>
    <name evidence="5" type="ORF">SO802_027322</name>
</gene>
<comment type="similarity">
    <text evidence="1 3">Belongs to the UDP-glycosyltransferase family.</text>
</comment>
<keyword evidence="2 3" id="KW-0808">Transferase</keyword>
<dbReference type="EC" id="2.4.1.-" evidence="4"/>
<evidence type="ECO:0000256" key="3">
    <source>
        <dbReference type="RuleBase" id="RU003718"/>
    </source>
</evidence>
<evidence type="ECO:0000256" key="1">
    <source>
        <dbReference type="ARBA" id="ARBA00009995"/>
    </source>
</evidence>
<accession>A0AAW2C2M8</accession>
<dbReference type="EMBL" id="JAZDWU010000009">
    <property type="protein sequence ID" value="KAK9992337.1"/>
    <property type="molecule type" value="Genomic_DNA"/>
</dbReference>
<dbReference type="InterPro" id="IPR035595">
    <property type="entry name" value="UDP_glycos_trans_CS"/>
</dbReference>
<evidence type="ECO:0000256" key="4">
    <source>
        <dbReference type="RuleBase" id="RU362057"/>
    </source>
</evidence>
<dbReference type="GO" id="GO:0080044">
    <property type="term" value="F:quercetin 7-O-glucosyltransferase activity"/>
    <property type="evidence" value="ECO:0007669"/>
    <property type="project" value="TreeGrafter"/>
</dbReference>
<keyword evidence="6" id="KW-1185">Reference proteome</keyword>
<dbReference type="InterPro" id="IPR002213">
    <property type="entry name" value="UDP_glucos_trans"/>
</dbReference>
<dbReference type="CDD" id="cd03784">
    <property type="entry name" value="GT1_Gtf-like"/>
    <property type="match status" value="1"/>
</dbReference>
<proteinExistence type="inferred from homology"/>
<dbReference type="PROSITE" id="PS00375">
    <property type="entry name" value="UDPGT"/>
    <property type="match status" value="1"/>
</dbReference>
<dbReference type="FunFam" id="3.40.50.2000:FF:000019">
    <property type="entry name" value="Glycosyltransferase"/>
    <property type="match status" value="1"/>
</dbReference>
<dbReference type="GO" id="GO:0080043">
    <property type="term" value="F:quercetin 3-O-glucosyltransferase activity"/>
    <property type="evidence" value="ECO:0007669"/>
    <property type="project" value="TreeGrafter"/>
</dbReference>
<keyword evidence="3" id="KW-0328">Glycosyltransferase</keyword>
<dbReference type="SUPFAM" id="SSF53756">
    <property type="entry name" value="UDP-Glycosyltransferase/glycogen phosphorylase"/>
    <property type="match status" value="1"/>
</dbReference>
<name>A0AAW2C2M8_9ROSI</name>
<protein>
    <recommendedName>
        <fullName evidence="4">Glycosyltransferase</fullName>
        <ecNumber evidence="4">2.4.1.-</ecNumber>
    </recommendedName>
</protein>
<dbReference type="AlphaFoldDB" id="A0AAW2C2M8"/>
<dbReference type="PANTHER" id="PTHR11926">
    <property type="entry name" value="GLUCOSYL/GLUCURONOSYL TRANSFERASES"/>
    <property type="match status" value="1"/>
</dbReference>